<sequence>MRRKLSWKLAVAMLGVITALSTVPQSALFAEGEQTQPQASPAITILPIDRATILAGQKFDFRVELNNGIAKKENIKVTINGIDAEKFFGKTADRTNSNENSAEFTIRSVSFDKAGAVEVKAEVKIGDKTLTKTVKYEVYQAFGNGKKAKNVILMIGDGMSANIRTAARVVAKGIEEGKFKGWLEMEKMDHMGMVTTSGMDSIVTDSANSASAYATGHKTAVSAEGVYPDNTSDPLDDPRVENIVEMVKRTKGMATGIVTTSDVTDATPAAMATHTRKRSTSEAIVNMFFEHGSRPDVLMGGGSAWFLPADKGGKRKDGKNMIEAFKAEGYSYAANAAELNKLGDTDKILGLFKSGNMDVYFDREYRPNNGVLGKDTDQPNLMEMTAKAIDALDNNKNGFFLMVEAASIDKQAHPMDMERLIWDTIEFDKTVGLAKKYAEEHKDTLVIVTSDHGHSMTLNGTYNTKAAEGKTGEELREFVGTYENSKFPTYEDKDGDGFPDNPDSEWKLAVGWGNHPDYNDDFLTNQKPMSPTIQDPNVKDKPWYIANPDRDPNGVHFTGNLPHDEAVEVHTFDDVPINAMGPGSELFTGYMDNTEVFRKMVTALGINAVQSEKSRK</sequence>
<feature type="signal peptide" evidence="4">
    <location>
        <begin position="1"/>
        <end position="29"/>
    </location>
</feature>
<protein>
    <submittedName>
        <fullName evidence="5">Alkaline phosphatase</fullName>
    </submittedName>
</protein>
<proteinExistence type="inferred from homology"/>
<evidence type="ECO:0000313" key="6">
    <source>
        <dbReference type="Proteomes" id="UP000217785"/>
    </source>
</evidence>
<evidence type="ECO:0000256" key="2">
    <source>
        <dbReference type="PIRSR" id="PIRSR601952-2"/>
    </source>
</evidence>
<feature type="binding site" evidence="2">
    <location>
        <position position="157"/>
    </location>
    <ligand>
        <name>Mg(2+)</name>
        <dbReference type="ChEBI" id="CHEBI:18420"/>
    </ligand>
</feature>
<accession>A0A292YJ04</accession>
<dbReference type="PANTHER" id="PTHR11596">
    <property type="entry name" value="ALKALINE PHOSPHATASE"/>
    <property type="match status" value="1"/>
</dbReference>
<dbReference type="Proteomes" id="UP000217785">
    <property type="component" value="Unassembled WGS sequence"/>
</dbReference>
<dbReference type="AlphaFoldDB" id="A0A292YJ04"/>
<dbReference type="CDD" id="cd16012">
    <property type="entry name" value="ALP"/>
    <property type="match status" value="1"/>
</dbReference>
<comment type="cofactor">
    <cofactor evidence="2">
        <name>Zn(2+)</name>
        <dbReference type="ChEBI" id="CHEBI:29105"/>
    </cofactor>
    <text evidence="2">Binds 2 Zn(2+) ions.</text>
</comment>
<organism evidence="5 6">
    <name type="scientific">Effusibacillus lacus</name>
    <dbReference type="NCBI Taxonomy" id="1348429"/>
    <lineage>
        <taxon>Bacteria</taxon>
        <taxon>Bacillati</taxon>
        <taxon>Bacillota</taxon>
        <taxon>Bacilli</taxon>
        <taxon>Bacillales</taxon>
        <taxon>Alicyclobacillaceae</taxon>
        <taxon>Effusibacillus</taxon>
    </lineage>
</organism>
<dbReference type="Pfam" id="PF00245">
    <property type="entry name" value="Alk_phosphatase"/>
    <property type="match status" value="1"/>
</dbReference>
<dbReference type="GO" id="GO:0046872">
    <property type="term" value="F:metal ion binding"/>
    <property type="evidence" value="ECO:0007669"/>
    <property type="project" value="UniProtKB-KW"/>
</dbReference>
<feature type="binding site" evidence="2">
    <location>
        <position position="404"/>
    </location>
    <ligand>
        <name>Mg(2+)</name>
        <dbReference type="ChEBI" id="CHEBI:18420"/>
    </ligand>
</feature>
<gene>
    <name evidence="5" type="ORF">EFBL_0503</name>
</gene>
<comment type="cofactor">
    <cofactor evidence="2">
        <name>Mg(2+)</name>
        <dbReference type="ChEBI" id="CHEBI:18420"/>
    </cofactor>
    <text evidence="2">Binds 1 Mg(2+) ion.</text>
</comment>
<keyword evidence="2" id="KW-0479">Metal-binding</keyword>
<evidence type="ECO:0000256" key="4">
    <source>
        <dbReference type="SAM" id="SignalP"/>
    </source>
</evidence>
<feature type="binding site" evidence="2">
    <location>
        <position position="570"/>
    </location>
    <ligand>
        <name>Zn(2+)</name>
        <dbReference type="ChEBI" id="CHEBI:29105"/>
        <label>2</label>
    </ligand>
</feature>
<keyword evidence="4" id="KW-0732">Signal</keyword>
<dbReference type="SUPFAM" id="SSF53649">
    <property type="entry name" value="Alkaline phosphatase-like"/>
    <property type="match status" value="1"/>
</dbReference>
<dbReference type="PRINTS" id="PR00113">
    <property type="entry name" value="ALKPHPHTASE"/>
</dbReference>
<dbReference type="RefSeq" id="WP_207907618.1">
    <property type="nucleotide sequence ID" value="NZ_BDUF01000010.1"/>
</dbReference>
<feature type="chain" id="PRO_5012539047" evidence="4">
    <location>
        <begin position="30"/>
        <end position="616"/>
    </location>
</feature>
<dbReference type="EMBL" id="BDUF01000010">
    <property type="protein sequence ID" value="GAX88889.1"/>
    <property type="molecule type" value="Genomic_DNA"/>
</dbReference>
<feature type="binding site" evidence="2">
    <location>
        <position position="267"/>
    </location>
    <ligand>
        <name>Mg(2+)</name>
        <dbReference type="ChEBI" id="CHEBI:18420"/>
    </ligand>
</feature>
<keyword evidence="2" id="KW-0862">Zinc</keyword>
<dbReference type="Gene3D" id="3.40.720.10">
    <property type="entry name" value="Alkaline Phosphatase, subunit A"/>
    <property type="match status" value="1"/>
</dbReference>
<keyword evidence="6" id="KW-1185">Reference proteome</keyword>
<feature type="binding site" evidence="2">
    <location>
        <position position="413"/>
    </location>
    <ligand>
        <name>Zn(2+)</name>
        <dbReference type="ChEBI" id="CHEBI:29105"/>
        <label>2</label>
    </ligand>
</feature>
<evidence type="ECO:0000313" key="5">
    <source>
        <dbReference type="EMBL" id="GAX88889.1"/>
    </source>
</evidence>
<feature type="binding site" evidence="2">
    <location>
        <position position="265"/>
    </location>
    <ligand>
        <name>Mg(2+)</name>
        <dbReference type="ChEBI" id="CHEBI:18420"/>
    </ligand>
</feature>
<dbReference type="PANTHER" id="PTHR11596:SF72">
    <property type="entry name" value="ALKALINE PHOSPHATASE"/>
    <property type="match status" value="1"/>
</dbReference>
<dbReference type="InterPro" id="IPR001952">
    <property type="entry name" value="Alkaline_phosphatase"/>
</dbReference>
<evidence type="ECO:0000256" key="1">
    <source>
        <dbReference type="PIRSR" id="PIRSR601952-1"/>
    </source>
</evidence>
<evidence type="ECO:0000256" key="3">
    <source>
        <dbReference type="RuleBase" id="RU003946"/>
    </source>
</evidence>
<feature type="binding site" evidence="2">
    <location>
        <position position="409"/>
    </location>
    <ligand>
        <name>Zn(2+)</name>
        <dbReference type="ChEBI" id="CHEBI:29105"/>
        <label>2</label>
    </ligand>
</feature>
<feature type="binding site" evidence="2">
    <location>
        <position position="157"/>
    </location>
    <ligand>
        <name>Zn(2+)</name>
        <dbReference type="ChEBI" id="CHEBI:29105"/>
        <label>2</label>
    </ligand>
</feature>
<feature type="active site" description="Phosphoserine intermediate" evidence="1">
    <location>
        <position position="206"/>
    </location>
</feature>
<dbReference type="InterPro" id="IPR017850">
    <property type="entry name" value="Alkaline_phosphatase_core_sf"/>
</dbReference>
<dbReference type="GO" id="GO:0004035">
    <property type="term" value="F:alkaline phosphatase activity"/>
    <property type="evidence" value="ECO:0007669"/>
    <property type="project" value="TreeGrafter"/>
</dbReference>
<comment type="similarity">
    <text evidence="3">Belongs to the alkaline phosphatase family.</text>
</comment>
<name>A0A292YJ04_9BACL</name>
<comment type="caution">
    <text evidence="5">The sequence shown here is derived from an EMBL/GenBank/DDBJ whole genome shotgun (WGS) entry which is preliminary data.</text>
</comment>
<feature type="binding site" evidence="2">
    <location>
        <position position="452"/>
    </location>
    <ligand>
        <name>Zn(2+)</name>
        <dbReference type="ChEBI" id="CHEBI:29105"/>
        <label>2</label>
    </ligand>
</feature>
<dbReference type="SMART" id="SM00098">
    <property type="entry name" value="alkPPc"/>
    <property type="match status" value="1"/>
</dbReference>
<reference evidence="6" key="1">
    <citation type="submission" date="2017-07" db="EMBL/GenBank/DDBJ databases">
        <title>Draft genome sequence of Effusibacillus lacus strain skLN1.</title>
        <authorList>
            <person name="Watanabe M."/>
            <person name="Kojima H."/>
            <person name="Fukui M."/>
        </authorList>
    </citation>
    <scope>NUCLEOTIDE SEQUENCE [LARGE SCALE GENOMIC DNA]</scope>
    <source>
        <strain evidence="6">skLN1</strain>
    </source>
</reference>
<feature type="binding site" evidence="2">
    <location>
        <position position="451"/>
    </location>
    <ligand>
        <name>Zn(2+)</name>
        <dbReference type="ChEBI" id="CHEBI:29105"/>
        <label>2</label>
    </ligand>
</feature>
<keyword evidence="2" id="KW-0460">Magnesium</keyword>